<reference evidence="1 2" key="1">
    <citation type="submission" date="2024-02" db="EMBL/GenBank/DDBJ databases">
        <authorList>
            <person name="Chen Y."/>
            <person name="Shah S."/>
            <person name="Dougan E. K."/>
            <person name="Thang M."/>
            <person name="Chan C."/>
        </authorList>
    </citation>
    <scope>NUCLEOTIDE SEQUENCE [LARGE SCALE GENOMIC DNA]</scope>
</reference>
<evidence type="ECO:0000313" key="1">
    <source>
        <dbReference type="EMBL" id="CAK8986907.1"/>
    </source>
</evidence>
<dbReference type="EMBL" id="CAXAMM010000292">
    <property type="protein sequence ID" value="CAK8986907.1"/>
    <property type="molecule type" value="Genomic_DNA"/>
</dbReference>
<evidence type="ECO:0000313" key="2">
    <source>
        <dbReference type="Proteomes" id="UP001642464"/>
    </source>
</evidence>
<gene>
    <name evidence="1" type="ORF">SCF082_LOCUS756</name>
</gene>
<organism evidence="1 2">
    <name type="scientific">Durusdinium trenchii</name>
    <dbReference type="NCBI Taxonomy" id="1381693"/>
    <lineage>
        <taxon>Eukaryota</taxon>
        <taxon>Sar</taxon>
        <taxon>Alveolata</taxon>
        <taxon>Dinophyceae</taxon>
        <taxon>Suessiales</taxon>
        <taxon>Symbiodiniaceae</taxon>
        <taxon>Durusdinium</taxon>
    </lineage>
</organism>
<accession>A0ABP0H9P3</accession>
<proteinExistence type="predicted"/>
<comment type="caution">
    <text evidence="1">The sequence shown here is derived from an EMBL/GenBank/DDBJ whole genome shotgun (WGS) entry which is preliminary data.</text>
</comment>
<keyword evidence="2" id="KW-1185">Reference proteome</keyword>
<protein>
    <submittedName>
        <fullName evidence="1">J domain-containing protein</fullName>
    </submittedName>
</protein>
<name>A0ABP0H9P3_9DINO</name>
<dbReference type="Proteomes" id="UP001642464">
    <property type="component" value="Unassembled WGS sequence"/>
</dbReference>
<sequence length="134" mass="15857">MALSSSYMPVALKVVKLLYRWTKAIQCSLAHLTSELAQCHRAYASQYEEYMNVDNREYIFRVLNDLTKLPFLAEDKEGRQDVICVFEYVLTYNSEWFQKDAFLFYHLAHPFADMPSGDNLVFQHFCQDDKHRMP</sequence>